<gene>
    <name evidence="3" type="ORF">GBK04_08005</name>
</gene>
<evidence type="ECO:0000259" key="2">
    <source>
        <dbReference type="Pfam" id="PF13505"/>
    </source>
</evidence>
<protein>
    <submittedName>
        <fullName evidence="3">Outer membrane beta-barrel protein</fullName>
    </submittedName>
</protein>
<proteinExistence type="predicted"/>
<keyword evidence="1" id="KW-0732">Signal</keyword>
<dbReference type="InterPro" id="IPR011250">
    <property type="entry name" value="OMP/PagP_B-barrel"/>
</dbReference>
<organism evidence="3 4">
    <name type="scientific">Salmonirosea aquatica</name>
    <dbReference type="NCBI Taxonomy" id="2654236"/>
    <lineage>
        <taxon>Bacteria</taxon>
        <taxon>Pseudomonadati</taxon>
        <taxon>Bacteroidota</taxon>
        <taxon>Cytophagia</taxon>
        <taxon>Cytophagales</taxon>
        <taxon>Spirosomataceae</taxon>
        <taxon>Salmonirosea</taxon>
    </lineage>
</organism>
<evidence type="ECO:0000313" key="3">
    <source>
        <dbReference type="EMBL" id="MPR33304.1"/>
    </source>
</evidence>
<accession>A0A7C9F8A2</accession>
<dbReference type="AlphaFoldDB" id="A0A7C9F8A2"/>
<keyword evidence="4" id="KW-1185">Reference proteome</keyword>
<dbReference type="Proteomes" id="UP000479293">
    <property type="component" value="Unassembled WGS sequence"/>
</dbReference>
<dbReference type="Pfam" id="PF13505">
    <property type="entry name" value="OMP_b-brl"/>
    <property type="match status" value="1"/>
</dbReference>
<evidence type="ECO:0000256" key="1">
    <source>
        <dbReference type="ARBA" id="ARBA00022729"/>
    </source>
</evidence>
<reference evidence="3 4" key="1">
    <citation type="submission" date="2019-10" db="EMBL/GenBank/DDBJ databases">
        <title>Draft Genome Sequence of Cytophagaceae sp. SJW1-29.</title>
        <authorList>
            <person name="Choi A."/>
        </authorList>
    </citation>
    <scope>NUCLEOTIDE SEQUENCE [LARGE SCALE GENOMIC DNA]</scope>
    <source>
        <strain evidence="3 4">SJW1-29</strain>
    </source>
</reference>
<dbReference type="EMBL" id="WHLY01000002">
    <property type="protein sequence ID" value="MPR33304.1"/>
    <property type="molecule type" value="Genomic_DNA"/>
</dbReference>
<sequence>MLVFRPSTHAQARIEGLGSVPPEGVITLMVGAGVAYYMGDLVDGVDFAHLGLGPNLALGGMYRLTEHVSLRSELRYYQVQGDQQYSRNAKNNLSFRTRNPDIYIGAQGDLFPFSRQVRANPYLFAGLGTTILNPKANLGGTWYSLPPLTTEGVNYSQTPLLVVAGIGFTYRLTGRWGLGLELCNNFLSSDYLDDVSGFYPEPDALPNDLARQLSDRAPEIGQAPNQPGFQRGNPKVKDSYVFLSVKAQYLLTTRYFAQQRKKTRCPKF</sequence>
<dbReference type="InterPro" id="IPR027385">
    <property type="entry name" value="Beta-barrel_OMP"/>
</dbReference>
<feature type="domain" description="Outer membrane protein beta-barrel" evidence="2">
    <location>
        <begin position="30"/>
        <end position="181"/>
    </location>
</feature>
<evidence type="ECO:0000313" key="4">
    <source>
        <dbReference type="Proteomes" id="UP000479293"/>
    </source>
</evidence>
<dbReference type="SUPFAM" id="SSF56925">
    <property type="entry name" value="OMPA-like"/>
    <property type="match status" value="2"/>
</dbReference>
<name>A0A7C9F8A2_9BACT</name>
<comment type="caution">
    <text evidence="3">The sequence shown here is derived from an EMBL/GenBank/DDBJ whole genome shotgun (WGS) entry which is preliminary data.</text>
</comment>